<dbReference type="InterPro" id="IPR029787">
    <property type="entry name" value="Nucleotide_cyclase"/>
</dbReference>
<reference evidence="6" key="1">
    <citation type="submission" date="2020-06" db="EMBL/GenBank/DDBJ databases">
        <title>Nostoc edaphicum CCNP1411 genome.</title>
        <authorList>
            <person name="Fidor A."/>
            <person name="Grabski M."/>
            <person name="Gawor J."/>
            <person name="Gromadka R."/>
            <person name="Wegrzyn G."/>
            <person name="Mazur-Marzec H."/>
        </authorList>
    </citation>
    <scope>NUCLEOTIDE SEQUENCE [LARGE SCALE GENOMIC DNA]</scope>
    <source>
        <strain evidence="6">CCNP1411</strain>
    </source>
</reference>
<dbReference type="KEGG" id="ned:HUN01_24220"/>
<evidence type="ECO:0000259" key="4">
    <source>
        <dbReference type="PROSITE" id="PS50887"/>
    </source>
</evidence>
<dbReference type="CDD" id="cd01949">
    <property type="entry name" value="GGDEF"/>
    <property type="match status" value="1"/>
</dbReference>
<dbReference type="SMART" id="SM00267">
    <property type="entry name" value="GGDEF"/>
    <property type="match status" value="1"/>
</dbReference>
<dbReference type="InterPro" id="IPR000014">
    <property type="entry name" value="PAS"/>
</dbReference>
<dbReference type="SUPFAM" id="SSF55073">
    <property type="entry name" value="Nucleotide cyclase"/>
    <property type="match status" value="1"/>
</dbReference>
<evidence type="ECO:0000259" key="2">
    <source>
        <dbReference type="PROSITE" id="PS50112"/>
    </source>
</evidence>
<dbReference type="Pfam" id="PF08447">
    <property type="entry name" value="PAS_3"/>
    <property type="match status" value="2"/>
</dbReference>
<dbReference type="Gene3D" id="3.30.450.20">
    <property type="entry name" value="PAS domain"/>
    <property type="match status" value="4"/>
</dbReference>
<dbReference type="SUPFAM" id="SSF55785">
    <property type="entry name" value="PYP-like sensor domain (PAS domain)"/>
    <property type="match status" value="4"/>
</dbReference>
<dbReference type="Proteomes" id="UP000514713">
    <property type="component" value="Chromosome"/>
</dbReference>
<dbReference type="NCBIfam" id="TIGR00229">
    <property type="entry name" value="sensory_box"/>
    <property type="match status" value="4"/>
</dbReference>
<evidence type="ECO:0000313" key="6">
    <source>
        <dbReference type="Proteomes" id="UP000514713"/>
    </source>
</evidence>
<dbReference type="InterPro" id="IPR052155">
    <property type="entry name" value="Biofilm_reg_signaling"/>
</dbReference>
<feature type="domain" description="PAS" evidence="2">
    <location>
        <begin position="144"/>
        <end position="214"/>
    </location>
</feature>
<dbReference type="InterPro" id="IPR013656">
    <property type="entry name" value="PAS_4"/>
</dbReference>
<dbReference type="Pfam" id="PF01590">
    <property type="entry name" value="GAF"/>
    <property type="match status" value="1"/>
</dbReference>
<dbReference type="InterPro" id="IPR003018">
    <property type="entry name" value="GAF"/>
</dbReference>
<accession>A0A7D7LFK2</accession>
<dbReference type="InterPro" id="IPR016132">
    <property type="entry name" value="Phyto_chromo_attachment"/>
</dbReference>
<feature type="domain" description="PAS" evidence="2">
    <location>
        <begin position="269"/>
        <end position="314"/>
    </location>
</feature>
<dbReference type="AlphaFoldDB" id="A0A7D7LFK2"/>
<dbReference type="Gene3D" id="3.30.70.270">
    <property type="match status" value="1"/>
</dbReference>
<dbReference type="InterPro" id="IPR001610">
    <property type="entry name" value="PAC"/>
</dbReference>
<dbReference type="FunFam" id="3.30.70.270:FF:000001">
    <property type="entry name" value="Diguanylate cyclase domain protein"/>
    <property type="match status" value="1"/>
</dbReference>
<dbReference type="SMART" id="SM00091">
    <property type="entry name" value="PAS"/>
    <property type="match status" value="4"/>
</dbReference>
<evidence type="ECO:0000259" key="1">
    <source>
        <dbReference type="PROSITE" id="PS50046"/>
    </source>
</evidence>
<dbReference type="PANTHER" id="PTHR44757:SF2">
    <property type="entry name" value="BIOFILM ARCHITECTURE MAINTENANCE PROTEIN MBAA"/>
    <property type="match status" value="1"/>
</dbReference>
<protein>
    <submittedName>
        <fullName evidence="5">PAS domain S-box protein</fullName>
    </submittedName>
</protein>
<keyword evidence="6" id="KW-1185">Reference proteome</keyword>
<dbReference type="CDD" id="cd00130">
    <property type="entry name" value="PAS"/>
    <property type="match status" value="4"/>
</dbReference>
<feature type="domain" description="PAS" evidence="2">
    <location>
        <begin position="13"/>
        <end position="88"/>
    </location>
</feature>
<dbReference type="Pfam" id="PF08448">
    <property type="entry name" value="PAS_4"/>
    <property type="match status" value="1"/>
</dbReference>
<dbReference type="PROSITE" id="PS50046">
    <property type="entry name" value="PHYTOCHROME_2"/>
    <property type="match status" value="1"/>
</dbReference>
<dbReference type="PROSITE" id="PS50112">
    <property type="entry name" value="PAS"/>
    <property type="match status" value="4"/>
</dbReference>
<gene>
    <name evidence="5" type="ORF">HUN01_24220</name>
</gene>
<feature type="domain" description="PAS" evidence="2">
    <location>
        <begin position="405"/>
        <end position="465"/>
    </location>
</feature>
<dbReference type="SMART" id="SM00086">
    <property type="entry name" value="PAC"/>
    <property type="match status" value="4"/>
</dbReference>
<dbReference type="Pfam" id="PF00990">
    <property type="entry name" value="GGDEF"/>
    <property type="match status" value="1"/>
</dbReference>
<dbReference type="FunFam" id="3.30.450.20:FF:000155">
    <property type="entry name" value="Sensor histidine kinase TodS"/>
    <property type="match status" value="1"/>
</dbReference>
<dbReference type="InterPro" id="IPR000160">
    <property type="entry name" value="GGDEF_dom"/>
</dbReference>
<dbReference type="PROSITE" id="PS50113">
    <property type="entry name" value="PAC"/>
    <property type="match status" value="4"/>
</dbReference>
<dbReference type="PROSITE" id="PS50887">
    <property type="entry name" value="GGDEF"/>
    <property type="match status" value="1"/>
</dbReference>
<dbReference type="NCBIfam" id="TIGR00254">
    <property type="entry name" value="GGDEF"/>
    <property type="match status" value="1"/>
</dbReference>
<dbReference type="InterPro" id="IPR043128">
    <property type="entry name" value="Rev_trsase/Diguanyl_cyclase"/>
</dbReference>
<feature type="domain" description="PAC" evidence="3">
    <location>
        <begin position="91"/>
        <end position="143"/>
    </location>
</feature>
<dbReference type="SUPFAM" id="SSF55781">
    <property type="entry name" value="GAF domain-like"/>
    <property type="match status" value="1"/>
</dbReference>
<feature type="domain" description="PAC" evidence="3">
    <location>
        <begin position="345"/>
        <end position="397"/>
    </location>
</feature>
<name>A0A7D7LFK2_9NOSO</name>
<dbReference type="InterPro" id="IPR013655">
    <property type="entry name" value="PAS_fold_3"/>
</dbReference>
<dbReference type="InterPro" id="IPR000700">
    <property type="entry name" value="PAS-assoc_C"/>
</dbReference>
<dbReference type="InterPro" id="IPR035965">
    <property type="entry name" value="PAS-like_dom_sf"/>
</dbReference>
<dbReference type="RefSeq" id="WP_181928317.1">
    <property type="nucleotide sequence ID" value="NZ_CP054698.1"/>
</dbReference>
<feature type="domain" description="PAC" evidence="3">
    <location>
        <begin position="484"/>
        <end position="537"/>
    </location>
</feature>
<dbReference type="Pfam" id="PF13426">
    <property type="entry name" value="PAS_9"/>
    <property type="match status" value="1"/>
</dbReference>
<feature type="domain" description="GGDEF" evidence="4">
    <location>
        <begin position="747"/>
        <end position="884"/>
    </location>
</feature>
<organism evidence="5 6">
    <name type="scientific">Nostoc edaphicum CCNP1411</name>
    <dbReference type="NCBI Taxonomy" id="1472755"/>
    <lineage>
        <taxon>Bacteria</taxon>
        <taxon>Bacillati</taxon>
        <taxon>Cyanobacteriota</taxon>
        <taxon>Cyanophyceae</taxon>
        <taxon>Nostocales</taxon>
        <taxon>Nostocaceae</taxon>
        <taxon>Nostoc</taxon>
    </lineage>
</organism>
<dbReference type="InterPro" id="IPR029016">
    <property type="entry name" value="GAF-like_dom_sf"/>
</dbReference>
<proteinExistence type="predicted"/>
<evidence type="ECO:0000259" key="3">
    <source>
        <dbReference type="PROSITE" id="PS50113"/>
    </source>
</evidence>
<dbReference type="PANTHER" id="PTHR44757">
    <property type="entry name" value="DIGUANYLATE CYCLASE DGCP"/>
    <property type="match status" value="1"/>
</dbReference>
<feature type="domain" description="PAC" evidence="3">
    <location>
        <begin position="217"/>
        <end position="268"/>
    </location>
</feature>
<feature type="domain" description="Phytochrome chromophore attachment site" evidence="1">
    <location>
        <begin position="557"/>
        <end position="692"/>
    </location>
</feature>
<evidence type="ECO:0000313" key="5">
    <source>
        <dbReference type="EMBL" id="QMS90530.1"/>
    </source>
</evidence>
<sequence length="888" mass="101142">MSRKRAQEKLSEAEQKYRTLVEQIPGVVYISPINTTVKKAYISPQLQQLLGIVPEDWNPDFLNSWLDYTHPDDHDRFWQAVNATIATGEPLSIEYRMIRRDGRIIWVRNQANLVLDADGQTQVLQGLLFDISARKQVEAALQESEARSRAILEDQTELIARGLPDGTFTFVNEAYCRFFGLERDKIIGQHYKPVVFEEDQERVFSLVNSISLENPVITIENRAVACQGVRWTQWIIRGIFDDQGTIVELQSVGRDITDRKRVEQALSENEQKFRAIFNQTIQFIGLLEPNGIVLEANQTALDFAGISREEVVGKPFWEAKWWTISLETQEQLKTAIAAVANGQPIRYEVDVLGRDHQIITIDFSLRPILDEAGRVTLLISEGRDISEYQAALRERHKAEEALRSSQDFLQKVANTVPHILYLFDLLKGTSIYLNEKSVTVLGYSPEEICQADPQWFINCFHPDDRHLCYDIPSRFVNLQDNEVLSTEYRFRHKNGDWRWLNTREVVFARDANGSPTQILGSVEDINTRKQAEAMLRQQAEGERLITQVTQQIRQSLNLEEVLNTTVNSIRQCLGSDSVAIYQLEPDGSGNFAAESLADDYPQRLELTMHPFSLNQDFSDYYQGLPKVFHDIQESDFSADLFELLQLYQIKAAIITPILNGEHLWGLLIAHQCAAPRYWQAFEVNLLQQLASQVAIAIHQSVLYQQVQAANEELHRLATLDGLTQIANRRRFDEYLETEWQRLKREQVPLSLILFDVDFFKLYNDSYGHLAGDDCLRQLASALKNIVKRPADLVARYGGEEFAVILPNTEIQGAIHLAQTIRQAVCDLAIPHTQSRVCDRVTVSLGVVSIVPNCEISPPDLINAADKALYIAKQQGRDQVHAVCVVTPS</sequence>
<dbReference type="EMBL" id="CP054698">
    <property type="protein sequence ID" value="QMS90530.1"/>
    <property type="molecule type" value="Genomic_DNA"/>
</dbReference>
<dbReference type="SMART" id="SM00065">
    <property type="entry name" value="GAF"/>
    <property type="match status" value="1"/>
</dbReference>
<dbReference type="Gene3D" id="3.30.450.40">
    <property type="match status" value="1"/>
</dbReference>